<dbReference type="AlphaFoldDB" id="A0A917L4I6"/>
<keyword evidence="2" id="KW-1185">Reference proteome</keyword>
<accession>A0A917L4I6</accession>
<proteinExistence type="predicted"/>
<protein>
    <submittedName>
        <fullName evidence="1">Uncharacterized protein</fullName>
    </submittedName>
</protein>
<organism evidence="1 2">
    <name type="scientific">Neoroseomonas lacus</name>
    <dbReference type="NCBI Taxonomy" id="287609"/>
    <lineage>
        <taxon>Bacteria</taxon>
        <taxon>Pseudomonadati</taxon>
        <taxon>Pseudomonadota</taxon>
        <taxon>Alphaproteobacteria</taxon>
        <taxon>Acetobacterales</taxon>
        <taxon>Acetobacteraceae</taxon>
        <taxon>Neoroseomonas</taxon>
    </lineage>
</organism>
<evidence type="ECO:0000313" key="1">
    <source>
        <dbReference type="EMBL" id="GGJ41795.1"/>
    </source>
</evidence>
<comment type="caution">
    <text evidence="1">The sequence shown here is derived from an EMBL/GenBank/DDBJ whole genome shotgun (WGS) entry which is preliminary data.</text>
</comment>
<dbReference type="EMBL" id="BMKW01000021">
    <property type="protein sequence ID" value="GGJ41795.1"/>
    <property type="molecule type" value="Genomic_DNA"/>
</dbReference>
<reference evidence="1" key="1">
    <citation type="journal article" date="2014" name="Int. J. Syst. Evol. Microbiol.">
        <title>Complete genome sequence of Corynebacterium casei LMG S-19264T (=DSM 44701T), isolated from a smear-ripened cheese.</title>
        <authorList>
            <consortium name="US DOE Joint Genome Institute (JGI-PGF)"/>
            <person name="Walter F."/>
            <person name="Albersmeier A."/>
            <person name="Kalinowski J."/>
            <person name="Ruckert C."/>
        </authorList>
    </citation>
    <scope>NUCLEOTIDE SEQUENCE</scope>
    <source>
        <strain evidence="1">CGMCC 1.3617</strain>
    </source>
</reference>
<evidence type="ECO:0000313" key="2">
    <source>
        <dbReference type="Proteomes" id="UP000661507"/>
    </source>
</evidence>
<name>A0A917L4I6_9PROT</name>
<sequence>MPCHASAGSDDATVRMQLDGVMKNAPTPAGQYGAGAADCFWEGRNFNPPIDTR</sequence>
<gene>
    <name evidence="1" type="ORF">GCM10011320_56650</name>
</gene>
<reference evidence="1" key="2">
    <citation type="submission" date="2020-09" db="EMBL/GenBank/DDBJ databases">
        <authorList>
            <person name="Sun Q."/>
            <person name="Zhou Y."/>
        </authorList>
    </citation>
    <scope>NUCLEOTIDE SEQUENCE</scope>
    <source>
        <strain evidence="1">CGMCC 1.3617</strain>
    </source>
</reference>
<dbReference type="Proteomes" id="UP000661507">
    <property type="component" value="Unassembled WGS sequence"/>
</dbReference>